<gene>
    <name evidence="2" type="ORF">B0I36DRAFT_332584</name>
</gene>
<dbReference type="EMBL" id="JAGTJQ010000009">
    <property type="protein sequence ID" value="KAH7025142.1"/>
    <property type="molecule type" value="Genomic_DNA"/>
</dbReference>
<name>A0A9P8XYJ4_9PEZI</name>
<accession>A0A9P8XYJ4</accession>
<evidence type="ECO:0000313" key="2">
    <source>
        <dbReference type="EMBL" id="KAH7025142.1"/>
    </source>
</evidence>
<sequence length="63" mass="6980">MLCNPTSAFLASPRSLTMTTSLRPQAAVQRHSHLRERRVLAAEKSRAHHRGQVEGAHEGLPEP</sequence>
<dbReference type="GeneID" id="70184680"/>
<evidence type="ECO:0000256" key="1">
    <source>
        <dbReference type="SAM" id="MobiDB-lite"/>
    </source>
</evidence>
<reference evidence="2" key="1">
    <citation type="journal article" date="2021" name="Nat. Commun.">
        <title>Genetic determinants of endophytism in the Arabidopsis root mycobiome.</title>
        <authorList>
            <person name="Mesny F."/>
            <person name="Miyauchi S."/>
            <person name="Thiergart T."/>
            <person name="Pickel B."/>
            <person name="Atanasova L."/>
            <person name="Karlsson M."/>
            <person name="Huettel B."/>
            <person name="Barry K.W."/>
            <person name="Haridas S."/>
            <person name="Chen C."/>
            <person name="Bauer D."/>
            <person name="Andreopoulos W."/>
            <person name="Pangilinan J."/>
            <person name="LaButti K."/>
            <person name="Riley R."/>
            <person name="Lipzen A."/>
            <person name="Clum A."/>
            <person name="Drula E."/>
            <person name="Henrissat B."/>
            <person name="Kohler A."/>
            <person name="Grigoriev I.V."/>
            <person name="Martin F.M."/>
            <person name="Hacquard S."/>
        </authorList>
    </citation>
    <scope>NUCLEOTIDE SEQUENCE</scope>
    <source>
        <strain evidence="2">MPI-CAGE-CH-0230</strain>
    </source>
</reference>
<organism evidence="2 3">
    <name type="scientific">Microdochium trichocladiopsis</name>
    <dbReference type="NCBI Taxonomy" id="1682393"/>
    <lineage>
        <taxon>Eukaryota</taxon>
        <taxon>Fungi</taxon>
        <taxon>Dikarya</taxon>
        <taxon>Ascomycota</taxon>
        <taxon>Pezizomycotina</taxon>
        <taxon>Sordariomycetes</taxon>
        <taxon>Xylariomycetidae</taxon>
        <taxon>Xylariales</taxon>
        <taxon>Microdochiaceae</taxon>
        <taxon>Microdochium</taxon>
    </lineage>
</organism>
<evidence type="ECO:0000313" key="3">
    <source>
        <dbReference type="Proteomes" id="UP000756346"/>
    </source>
</evidence>
<keyword evidence="3" id="KW-1185">Reference proteome</keyword>
<proteinExistence type="predicted"/>
<feature type="region of interest" description="Disordered" evidence="1">
    <location>
        <begin position="42"/>
        <end position="63"/>
    </location>
</feature>
<protein>
    <submittedName>
        <fullName evidence="2">Uncharacterized protein</fullName>
    </submittedName>
</protein>
<dbReference type="AlphaFoldDB" id="A0A9P8XYJ4"/>
<dbReference type="RefSeq" id="XP_046008690.1">
    <property type="nucleotide sequence ID" value="XM_046155134.1"/>
</dbReference>
<comment type="caution">
    <text evidence="2">The sequence shown here is derived from an EMBL/GenBank/DDBJ whole genome shotgun (WGS) entry which is preliminary data.</text>
</comment>
<dbReference type="Proteomes" id="UP000756346">
    <property type="component" value="Unassembled WGS sequence"/>
</dbReference>